<evidence type="ECO:0000313" key="1">
    <source>
        <dbReference type="EMBL" id="EEO27319.2"/>
    </source>
</evidence>
<comment type="caution">
    <text evidence="1">The sequence shown here is derived from an EMBL/GenBank/DDBJ whole genome shotgun (WGS) entry which is preliminary data.</text>
</comment>
<reference evidence="1" key="1">
    <citation type="submission" date="2011-10" db="EMBL/GenBank/DDBJ databases">
        <title>The Genome Sequence of Oxalobacter formigenes HOxBLS.</title>
        <authorList>
            <consortium name="The Broad Institute Genome Sequencing Platform"/>
            <person name="Earl A."/>
            <person name="Ward D."/>
            <person name="Feldgarden M."/>
            <person name="Gevers D."/>
            <person name="Allison M.J."/>
            <person name="Humphrey S."/>
            <person name="Young S.K."/>
            <person name="Zeng Q."/>
            <person name="Gargeya S."/>
            <person name="Fitzgerald M."/>
            <person name="Haas B."/>
            <person name="Abouelleil A."/>
            <person name="Alvarado L."/>
            <person name="Arachchi H.M."/>
            <person name="Berlin A."/>
            <person name="Brown A."/>
            <person name="Chapman S.B."/>
            <person name="Chen Z."/>
            <person name="Dunbar C."/>
            <person name="Freedman E."/>
            <person name="Gearin G."/>
            <person name="Goldberg J."/>
            <person name="Griggs A."/>
            <person name="Gujja S."/>
            <person name="Heiman D."/>
            <person name="Howarth C."/>
            <person name="Larson L."/>
            <person name="Lui A."/>
            <person name="MacDonald P.J.P."/>
            <person name="Montmayeur A."/>
            <person name="Murphy C."/>
            <person name="Neiman D."/>
            <person name="Pearson M."/>
            <person name="Priest M."/>
            <person name="Roberts A."/>
            <person name="Saif S."/>
            <person name="Shea T."/>
            <person name="Shenoy N."/>
            <person name="Sisk P."/>
            <person name="Stolte C."/>
            <person name="Sykes S."/>
            <person name="Wortman J."/>
            <person name="Nusbaum C."/>
            <person name="Birren B."/>
        </authorList>
    </citation>
    <scope>NUCLEOTIDE SEQUENCE [LARGE SCALE GENOMIC DNA]</scope>
    <source>
        <strain evidence="1">HOxBLS</strain>
    </source>
</reference>
<organism evidence="1 2">
    <name type="scientific">Oxalobacter paraformigenes</name>
    <dbReference type="NCBI Taxonomy" id="556268"/>
    <lineage>
        <taxon>Bacteria</taxon>
        <taxon>Pseudomonadati</taxon>
        <taxon>Pseudomonadota</taxon>
        <taxon>Betaproteobacteria</taxon>
        <taxon>Burkholderiales</taxon>
        <taxon>Oxalobacteraceae</taxon>
        <taxon>Oxalobacter</taxon>
    </lineage>
</organism>
<name>C3X283_9BURK</name>
<accession>C3X283</accession>
<gene>
    <name evidence="1" type="ORF">OFAG_00472</name>
</gene>
<evidence type="ECO:0000313" key="2">
    <source>
        <dbReference type="Proteomes" id="UP000003973"/>
    </source>
</evidence>
<dbReference type="RefSeq" id="WP_020995242.1">
    <property type="nucleotide sequence ID" value="NZ_CABMNL010000001.1"/>
</dbReference>
<dbReference type="AlphaFoldDB" id="C3X283"/>
<dbReference type="Proteomes" id="UP000003973">
    <property type="component" value="Unassembled WGS sequence"/>
</dbReference>
<dbReference type="HOGENOM" id="CLU_658623_0_0_4"/>
<keyword evidence="2" id="KW-1185">Reference proteome</keyword>
<sequence length="417" mass="49931">MAKQTLIRWLSLLKDRPYTFKPSDLDIHVISDCQSEEFSPPLLRKYFPKIDTKKTLRDFSFYDIFFRPVRFAGRPDKKNLSSRDRFKRTLIRFFHNDYERTANIWNLVDTVFLPSSRNSMFISSAHIVDMFRVHFPDFDVFELSGHTNSFRNMVIYMLALVSRNRFTEDSEGITIFANLANPFLLKAYKLLHPNKKVFLRFHDRIDQIAKRTRTEKLRKTLQKLREKNIIQEAESYYEADANLLNISYRPNAVNSEVMRNVDNNSRHYFYTFIGTYKSKLDHSRLNSLKEIRERLCVLYPSALQYINERIMVDLDNERIDYTNYLKIVGLSEIIVDMYRMAPDEGLSFRIPEALLLERKIITNRLIVLECDFYHPSRFFVIGHDSLDRLKEFVESDFRPLPPEVRNRYDCRNWWRPS</sequence>
<proteinExistence type="predicted"/>
<dbReference type="eggNOG" id="COG0438">
    <property type="taxonomic scope" value="Bacteria"/>
</dbReference>
<protein>
    <submittedName>
        <fullName evidence="1">Uncharacterized protein</fullName>
    </submittedName>
</protein>
<dbReference type="EMBL" id="ACDP02000027">
    <property type="protein sequence ID" value="EEO27319.2"/>
    <property type="molecule type" value="Genomic_DNA"/>
</dbReference>